<dbReference type="Pfam" id="PF13515">
    <property type="entry name" value="FUSC_2"/>
    <property type="match status" value="1"/>
</dbReference>
<feature type="region of interest" description="Disordered" evidence="6">
    <location>
        <begin position="99"/>
        <end position="127"/>
    </location>
</feature>
<dbReference type="OMA" id="KESAIWA"/>
<comment type="subcellular location">
    <subcellularLocation>
        <location evidence="1">Cell membrane</location>
        <topology evidence="1">Multi-pass membrane protein</topology>
    </subcellularLocation>
</comment>
<organism evidence="9 10">
    <name type="scientific">Amborella trichopoda</name>
    <dbReference type="NCBI Taxonomy" id="13333"/>
    <lineage>
        <taxon>Eukaryota</taxon>
        <taxon>Viridiplantae</taxon>
        <taxon>Streptophyta</taxon>
        <taxon>Embryophyta</taxon>
        <taxon>Tracheophyta</taxon>
        <taxon>Spermatophyta</taxon>
        <taxon>Magnoliopsida</taxon>
        <taxon>Amborellales</taxon>
        <taxon>Amborellaceae</taxon>
        <taxon>Amborella</taxon>
    </lineage>
</organism>
<dbReference type="Proteomes" id="UP000017836">
    <property type="component" value="Unassembled WGS sequence"/>
</dbReference>
<evidence type="ECO:0000256" key="4">
    <source>
        <dbReference type="ARBA" id="ARBA00022989"/>
    </source>
</evidence>
<evidence type="ECO:0000259" key="8">
    <source>
        <dbReference type="Pfam" id="PF13515"/>
    </source>
</evidence>
<feature type="compositionally biased region" description="Polar residues" evidence="6">
    <location>
        <begin position="99"/>
        <end position="108"/>
    </location>
</feature>
<dbReference type="HOGENOM" id="CLU_010215_0_0_1"/>
<keyword evidence="5 7" id="KW-0472">Membrane</keyword>
<evidence type="ECO:0000256" key="1">
    <source>
        <dbReference type="ARBA" id="ARBA00004651"/>
    </source>
</evidence>
<keyword evidence="10" id="KW-1185">Reference proteome</keyword>
<evidence type="ECO:0000313" key="10">
    <source>
        <dbReference type="Proteomes" id="UP000017836"/>
    </source>
</evidence>
<feature type="transmembrane region" description="Helical" evidence="7">
    <location>
        <begin position="240"/>
        <end position="257"/>
    </location>
</feature>
<protein>
    <recommendedName>
        <fullName evidence="8">Integral membrane bound transporter domain-containing protein</fullName>
    </recommendedName>
</protein>
<feature type="domain" description="Integral membrane bound transporter" evidence="8">
    <location>
        <begin position="159"/>
        <end position="286"/>
    </location>
</feature>
<name>W1PL05_AMBTC</name>
<proteinExistence type="predicted"/>
<dbReference type="GO" id="GO:0005886">
    <property type="term" value="C:plasma membrane"/>
    <property type="evidence" value="ECO:0007669"/>
    <property type="project" value="UniProtKB-SubCell"/>
</dbReference>
<keyword evidence="3 7" id="KW-0812">Transmembrane</keyword>
<evidence type="ECO:0000256" key="2">
    <source>
        <dbReference type="ARBA" id="ARBA00022475"/>
    </source>
</evidence>
<keyword evidence="4 7" id="KW-1133">Transmembrane helix</keyword>
<dbReference type="EMBL" id="KI393609">
    <property type="protein sequence ID" value="ERN07815.1"/>
    <property type="molecule type" value="Genomic_DNA"/>
</dbReference>
<dbReference type="PANTHER" id="PTHR30509">
    <property type="entry name" value="P-HYDROXYBENZOIC ACID EFFLUX PUMP SUBUNIT-RELATED"/>
    <property type="match status" value="1"/>
</dbReference>
<gene>
    <name evidence="9" type="ORF">AMTR_s00012p00168340</name>
</gene>
<dbReference type="AlphaFoldDB" id="W1PL05"/>
<accession>W1PL05</accession>
<evidence type="ECO:0000256" key="5">
    <source>
        <dbReference type="ARBA" id="ARBA00023136"/>
    </source>
</evidence>
<feature type="transmembrane region" description="Helical" evidence="7">
    <location>
        <begin position="269"/>
        <end position="290"/>
    </location>
</feature>
<dbReference type="InterPro" id="IPR049453">
    <property type="entry name" value="Memb_transporter_dom"/>
</dbReference>
<dbReference type="STRING" id="13333.W1PL05"/>
<feature type="transmembrane region" description="Helical" evidence="7">
    <location>
        <begin position="219"/>
        <end position="235"/>
    </location>
</feature>
<keyword evidence="2" id="KW-1003">Cell membrane</keyword>
<dbReference type="PANTHER" id="PTHR30509:SF9">
    <property type="entry name" value="MULTIDRUG RESISTANCE PROTEIN MDTO"/>
    <property type="match status" value="1"/>
</dbReference>
<evidence type="ECO:0000256" key="3">
    <source>
        <dbReference type="ARBA" id="ARBA00022692"/>
    </source>
</evidence>
<reference evidence="10" key="1">
    <citation type="journal article" date="2013" name="Science">
        <title>The Amborella genome and the evolution of flowering plants.</title>
        <authorList>
            <consortium name="Amborella Genome Project"/>
        </authorList>
    </citation>
    <scope>NUCLEOTIDE SEQUENCE [LARGE SCALE GENOMIC DNA]</scope>
</reference>
<feature type="transmembrane region" description="Helical" evidence="7">
    <location>
        <begin position="146"/>
        <end position="166"/>
    </location>
</feature>
<evidence type="ECO:0000256" key="6">
    <source>
        <dbReference type="SAM" id="MobiDB-lite"/>
    </source>
</evidence>
<sequence>MIKATEQALKGMEISLSSHLSLSTPSLTSHPILKDSLHQLTECTTQTLLNKPSPSTHQTAKQALYTLHHTLEPTSLSLHNLSSLFFIYCLCQLHSETTIPSQNRQSSGPKIAPTVEEPANPQSENHNSSIKTAYCKSLSFTNKESAIWALKCSLSLALSVLLGVLYSKDNGYWAGIGVAISMGATREPTFKLANVRTHGTVAGSIYGVLGCFLAQKIPAVRYIALIPWVIFTSFLRDSKMYGYAGSLSALIGAVIILGRRNFGAPPEFAIARITETFIGVVCYIFVELLIEPTRATRLARLELDRAMTELSGLILSVLFENRESHKEDEKRLRSCIFRLRKFVDEAKNEPDFWFFPFPSDIYTKILGSLCTMLELLSFWASGFEELAHVARAHGAQVDSLIEPVGSEIEWFKGSADSVLRCLAGVMGVGSLKEMSDEFGRVGTCGDLEAGGVTRVTMDEEEVEKMTKSFLENGREVGVGFSGEELKGQLVLCMGCLGFCMEGLMREMKELEKGVRELLEREGIDYSHETCCR</sequence>
<evidence type="ECO:0000256" key="7">
    <source>
        <dbReference type="SAM" id="Phobius"/>
    </source>
</evidence>
<evidence type="ECO:0000313" key="9">
    <source>
        <dbReference type="EMBL" id="ERN07815.1"/>
    </source>
</evidence>
<dbReference type="Gramene" id="ERN07815">
    <property type="protein sequence ID" value="ERN07815"/>
    <property type="gene ID" value="AMTR_s00012p00168340"/>
</dbReference>
<dbReference type="eggNOG" id="ENOG502QSR1">
    <property type="taxonomic scope" value="Eukaryota"/>
</dbReference>